<dbReference type="EMBL" id="BAAANJ010000015">
    <property type="protein sequence ID" value="GAA1816206.1"/>
    <property type="molecule type" value="Genomic_DNA"/>
</dbReference>
<evidence type="ECO:0000313" key="3">
    <source>
        <dbReference type="Proteomes" id="UP001500002"/>
    </source>
</evidence>
<dbReference type="Proteomes" id="UP001500002">
    <property type="component" value="Unassembled WGS sequence"/>
</dbReference>
<dbReference type="InterPro" id="IPR007396">
    <property type="entry name" value="TR_PAI2-type"/>
</dbReference>
<dbReference type="Pfam" id="PF04299">
    <property type="entry name" value="FMN_bind_2"/>
    <property type="match status" value="1"/>
</dbReference>
<dbReference type="Gene3D" id="2.30.110.10">
    <property type="entry name" value="Electron Transport, Fmn-binding Protein, Chain A"/>
    <property type="match status" value="1"/>
</dbReference>
<name>A0ABP4YMI9_9MICO</name>
<evidence type="ECO:0008006" key="4">
    <source>
        <dbReference type="Google" id="ProtNLM"/>
    </source>
</evidence>
<keyword evidence="3" id="KW-1185">Reference proteome</keyword>
<reference evidence="3" key="1">
    <citation type="journal article" date="2019" name="Int. J. Syst. Evol. Microbiol.">
        <title>The Global Catalogue of Microorganisms (GCM) 10K type strain sequencing project: providing services to taxonomists for standard genome sequencing and annotation.</title>
        <authorList>
            <consortium name="The Broad Institute Genomics Platform"/>
            <consortium name="The Broad Institute Genome Sequencing Center for Infectious Disease"/>
            <person name="Wu L."/>
            <person name="Ma J."/>
        </authorList>
    </citation>
    <scope>NUCLEOTIDE SEQUENCE [LARGE SCALE GENOMIC DNA]</scope>
    <source>
        <strain evidence="3">JCM 14322</strain>
    </source>
</reference>
<evidence type="ECO:0000256" key="1">
    <source>
        <dbReference type="SAM" id="MobiDB-lite"/>
    </source>
</evidence>
<protein>
    <recommendedName>
        <fullName evidence="4">FMN-binding negative transcriptional regulator</fullName>
    </recommendedName>
</protein>
<sequence>MRQNPSFTLASEEGVKRIIREHPWATIVSMTDASGLVASHYPVLLDETADGIVLLTHVGKPDDLVHELGRHEVLVIVQGPHGYISPSWYDANPAVPTWNFVTACVCSRPSSTTSKTPCPSRAACAAPPRTPTTPTASPRARSGCAYRSTASSRRTR</sequence>
<accession>A0ABP4YMI9</accession>
<feature type="region of interest" description="Disordered" evidence="1">
    <location>
        <begin position="110"/>
        <end position="156"/>
    </location>
</feature>
<evidence type="ECO:0000313" key="2">
    <source>
        <dbReference type="EMBL" id="GAA1816206.1"/>
    </source>
</evidence>
<proteinExistence type="predicted"/>
<organism evidence="2 3">
    <name type="scientific">Agromyces neolithicus</name>
    <dbReference type="NCBI Taxonomy" id="269420"/>
    <lineage>
        <taxon>Bacteria</taxon>
        <taxon>Bacillati</taxon>
        <taxon>Actinomycetota</taxon>
        <taxon>Actinomycetes</taxon>
        <taxon>Micrococcales</taxon>
        <taxon>Microbacteriaceae</taxon>
        <taxon>Agromyces</taxon>
    </lineage>
</organism>
<dbReference type="InterPro" id="IPR012349">
    <property type="entry name" value="Split_barrel_FMN-bd"/>
</dbReference>
<dbReference type="PANTHER" id="PTHR35802:SF1">
    <property type="entry name" value="PROTEASE SYNTHASE AND SPORULATION PROTEIN PAI 2"/>
    <property type="match status" value="1"/>
</dbReference>
<dbReference type="PANTHER" id="PTHR35802">
    <property type="entry name" value="PROTEASE SYNTHASE AND SPORULATION PROTEIN PAI 2"/>
    <property type="match status" value="1"/>
</dbReference>
<comment type="caution">
    <text evidence="2">The sequence shown here is derived from an EMBL/GenBank/DDBJ whole genome shotgun (WGS) entry which is preliminary data.</text>
</comment>
<dbReference type="SUPFAM" id="SSF50475">
    <property type="entry name" value="FMN-binding split barrel"/>
    <property type="match status" value="1"/>
</dbReference>
<gene>
    <name evidence="2" type="ORF">GCM10009749_27450</name>
</gene>